<dbReference type="GO" id="GO:0005975">
    <property type="term" value="P:carbohydrate metabolic process"/>
    <property type="evidence" value="ECO:0007669"/>
    <property type="project" value="InterPro"/>
</dbReference>
<feature type="domain" description="Rhamnogalacturonan lyase" evidence="10">
    <location>
        <begin position="298"/>
        <end position="375"/>
    </location>
</feature>
<dbReference type="SUPFAM" id="SSF49452">
    <property type="entry name" value="Starch-binding domain-like"/>
    <property type="match status" value="1"/>
</dbReference>
<keyword evidence="6 8" id="KW-0732">Signal</keyword>
<feature type="signal peptide" evidence="8">
    <location>
        <begin position="1"/>
        <end position="22"/>
    </location>
</feature>
<dbReference type="SUPFAM" id="SSF49785">
    <property type="entry name" value="Galactose-binding domain-like"/>
    <property type="match status" value="1"/>
</dbReference>
<dbReference type="InterPro" id="IPR014718">
    <property type="entry name" value="GH-type_carb-bd"/>
</dbReference>
<accession>A0A261Y6F0</accession>
<reference evidence="11 12" key="1">
    <citation type="journal article" date="2017" name="Mycologia">
        <title>Bifiguratus adelaidae, gen. et sp. nov., a new member of Mucoromycotina in endophytic and soil-dwelling habitats.</title>
        <authorList>
            <person name="Torres-Cruz T.J."/>
            <person name="Billingsley Tobias T.L."/>
            <person name="Almatruk M."/>
            <person name="Hesse C."/>
            <person name="Kuske C.R."/>
            <person name="Desiro A."/>
            <person name="Benucci G.M."/>
            <person name="Bonito G."/>
            <person name="Stajich J.E."/>
            <person name="Dunlap C."/>
            <person name="Arnold A.E."/>
            <person name="Porras-Alfaro A."/>
        </authorList>
    </citation>
    <scope>NUCLEOTIDE SEQUENCE [LARGE SCALE GENOMIC DNA]</scope>
    <source>
        <strain evidence="11 12">AZ0501</strain>
    </source>
</reference>
<comment type="similarity">
    <text evidence="3">Belongs to the polysaccharide lyase 4 family.</text>
</comment>
<keyword evidence="7" id="KW-0456">Lyase</keyword>
<evidence type="ECO:0000256" key="2">
    <source>
        <dbReference type="ARBA" id="ARBA00004613"/>
    </source>
</evidence>
<evidence type="ECO:0000259" key="9">
    <source>
        <dbReference type="Pfam" id="PF14683"/>
    </source>
</evidence>
<evidence type="ECO:0000256" key="3">
    <source>
        <dbReference type="ARBA" id="ARBA00010418"/>
    </source>
</evidence>
<evidence type="ECO:0000256" key="7">
    <source>
        <dbReference type="ARBA" id="ARBA00023239"/>
    </source>
</evidence>
<dbReference type="InterPro" id="IPR029411">
    <property type="entry name" value="RG-lyase_III"/>
</dbReference>
<protein>
    <recommendedName>
        <fullName evidence="4">rhamnogalacturonan endolyase</fullName>
        <ecNumber evidence="4">4.2.2.23</ecNumber>
    </recommendedName>
</protein>
<dbReference type="AlphaFoldDB" id="A0A261Y6F0"/>
<gene>
    <name evidence="11" type="ORF">BZG36_01083</name>
</gene>
<evidence type="ECO:0000313" key="11">
    <source>
        <dbReference type="EMBL" id="OZJ06064.1"/>
    </source>
</evidence>
<evidence type="ECO:0000256" key="4">
    <source>
        <dbReference type="ARBA" id="ARBA00012437"/>
    </source>
</evidence>
<name>A0A261Y6F0_9FUNG</name>
<feature type="chain" id="PRO_5011994863" description="rhamnogalacturonan endolyase" evidence="8">
    <location>
        <begin position="23"/>
        <end position="511"/>
    </location>
</feature>
<dbReference type="InterPro" id="IPR013784">
    <property type="entry name" value="Carb-bd-like_fold"/>
</dbReference>
<dbReference type="Pfam" id="PF14683">
    <property type="entry name" value="CBM-like"/>
    <property type="match status" value="1"/>
</dbReference>
<dbReference type="InterPro" id="IPR029413">
    <property type="entry name" value="RG-lyase_II"/>
</dbReference>
<evidence type="ECO:0000256" key="5">
    <source>
        <dbReference type="ARBA" id="ARBA00022525"/>
    </source>
</evidence>
<dbReference type="InterPro" id="IPR051850">
    <property type="entry name" value="Polysacch_Lyase_4"/>
</dbReference>
<keyword evidence="5" id="KW-0964">Secreted</keyword>
<dbReference type="PANTHER" id="PTHR32018">
    <property type="entry name" value="RHAMNOGALACTURONATE LYASE FAMILY PROTEIN"/>
    <property type="match status" value="1"/>
</dbReference>
<evidence type="ECO:0000256" key="8">
    <source>
        <dbReference type="SAM" id="SignalP"/>
    </source>
</evidence>
<evidence type="ECO:0000256" key="1">
    <source>
        <dbReference type="ARBA" id="ARBA00001324"/>
    </source>
</evidence>
<feature type="domain" description="Rhamnogalacturonan lyase" evidence="9">
    <location>
        <begin position="417"/>
        <end position="508"/>
    </location>
</feature>
<dbReference type="GO" id="GO:0030246">
    <property type="term" value="F:carbohydrate binding"/>
    <property type="evidence" value="ECO:0007669"/>
    <property type="project" value="InterPro"/>
</dbReference>
<dbReference type="Proteomes" id="UP000242875">
    <property type="component" value="Unassembled WGS sequence"/>
</dbReference>
<comment type="caution">
    <text evidence="11">The sequence shown here is derived from an EMBL/GenBank/DDBJ whole genome shotgun (WGS) entry which is preliminary data.</text>
</comment>
<evidence type="ECO:0000259" key="10">
    <source>
        <dbReference type="Pfam" id="PF14686"/>
    </source>
</evidence>
<dbReference type="InterPro" id="IPR011013">
    <property type="entry name" value="Gal_mutarotase_sf_dom"/>
</dbReference>
<dbReference type="Gene3D" id="2.70.98.10">
    <property type="match status" value="1"/>
</dbReference>
<dbReference type="EC" id="4.2.2.23" evidence="4"/>
<comment type="subcellular location">
    <subcellularLocation>
        <location evidence="2">Secreted</location>
    </subcellularLocation>
</comment>
<evidence type="ECO:0000256" key="6">
    <source>
        <dbReference type="ARBA" id="ARBA00022729"/>
    </source>
</evidence>
<evidence type="ECO:0000313" key="12">
    <source>
        <dbReference type="Proteomes" id="UP000242875"/>
    </source>
</evidence>
<dbReference type="Pfam" id="PF14686">
    <property type="entry name" value="fn3_3"/>
    <property type="match status" value="1"/>
</dbReference>
<dbReference type="Gene3D" id="2.60.120.260">
    <property type="entry name" value="Galactose-binding domain-like"/>
    <property type="match status" value="1"/>
</dbReference>
<dbReference type="GO" id="GO:0005576">
    <property type="term" value="C:extracellular region"/>
    <property type="evidence" value="ECO:0007669"/>
    <property type="project" value="UniProtKB-SubCell"/>
</dbReference>
<dbReference type="InterPro" id="IPR008979">
    <property type="entry name" value="Galactose-bd-like_sf"/>
</dbReference>
<proteinExistence type="inferred from homology"/>
<dbReference type="OrthoDB" id="1179585at2759"/>
<dbReference type="GO" id="GO:0102210">
    <property type="term" value="F:rhamnogalacturonan endolyase activity"/>
    <property type="evidence" value="ECO:0007669"/>
    <property type="project" value="UniProtKB-EC"/>
</dbReference>
<dbReference type="SUPFAM" id="SSF74650">
    <property type="entry name" value="Galactose mutarotase-like"/>
    <property type="match status" value="1"/>
</dbReference>
<dbReference type="EMBL" id="MVBO01000007">
    <property type="protein sequence ID" value="OZJ06064.1"/>
    <property type="molecule type" value="Genomic_DNA"/>
</dbReference>
<keyword evidence="12" id="KW-1185">Reference proteome</keyword>
<comment type="catalytic activity">
    <reaction evidence="1">
        <text>Endotype eliminative cleavage of L-alpha-rhamnopyranosyl-(1-&gt;4)-alpha-D-galactopyranosyluronic acid bonds of rhamnogalacturonan I domains in ramified hairy regions of pectin leaving L-rhamnopyranose at the reducing end and 4-deoxy-4,5-unsaturated D-galactopyranosyluronic acid at the non-reducing end.</text>
        <dbReference type="EC" id="4.2.2.23"/>
    </reaction>
</comment>
<dbReference type="PANTHER" id="PTHR32018:SF1">
    <property type="entry name" value="RHAMNOGALACTURONAN ENDOLYASE"/>
    <property type="match status" value="1"/>
</dbReference>
<organism evidence="11 12">
    <name type="scientific">Bifiguratus adelaidae</name>
    <dbReference type="NCBI Taxonomy" id="1938954"/>
    <lineage>
        <taxon>Eukaryota</taxon>
        <taxon>Fungi</taxon>
        <taxon>Fungi incertae sedis</taxon>
        <taxon>Mucoromycota</taxon>
        <taxon>Mucoromycotina</taxon>
        <taxon>Endogonomycetes</taxon>
        <taxon>Endogonales</taxon>
        <taxon>Endogonales incertae sedis</taxon>
        <taxon>Bifiguratus</taxon>
    </lineage>
</organism>
<sequence length="511" mass="57313">MAVWRLWNVLLTLGCFWQLASAQGLFGQLVEKNADPFLWIDPVYRNQSVFGNGLFNIPFGQQYGKKLYFSGQDLVGNATGVYSSFAAGPEVDLNYSTPSIYRQCNDFLDICYSSSQVDVHFVVFRGLAGFYIRNGPLPFFGDILRSKKVQDETFLQPNGSYITKYDWSDFIRTIDYHGVYGDNVGAWVIAPGKDYFIADHLKQELNLHRESSTGDAVLLNMLHGTHFMTMNSSDNLLLPGKMWGPWLVYLNDGSLDDAAARTRQEYKFWPYPWMDDVKYQSRGSVSGRLVLDTGEPASGAAVFLGQPVNGTTMASGGLYQYTTYADNFGNFKFDAVRTEEIYQLVAWSNGSKIGHITSVHNGTVVRVTKGHETKLGQITWRTQQRRNIFQIGDYDRKALGFKYGGAPYYLFLLERWALLTLSLAGYSQAIGINFTMNGQAFGSLPSLPNDQSVYRSATVAGEWRQLTFDITAGLITRGWNTLTFNVTSLQHNTLGTTAKGAMWDAIILDWA</sequence>